<evidence type="ECO:0000313" key="2">
    <source>
        <dbReference type="Proteomes" id="UP000479710"/>
    </source>
</evidence>
<organism evidence="1 2">
    <name type="scientific">Oryza meyeriana var. granulata</name>
    <dbReference type="NCBI Taxonomy" id="110450"/>
    <lineage>
        <taxon>Eukaryota</taxon>
        <taxon>Viridiplantae</taxon>
        <taxon>Streptophyta</taxon>
        <taxon>Embryophyta</taxon>
        <taxon>Tracheophyta</taxon>
        <taxon>Spermatophyta</taxon>
        <taxon>Magnoliopsida</taxon>
        <taxon>Liliopsida</taxon>
        <taxon>Poales</taxon>
        <taxon>Poaceae</taxon>
        <taxon>BOP clade</taxon>
        <taxon>Oryzoideae</taxon>
        <taxon>Oryzeae</taxon>
        <taxon>Oryzinae</taxon>
        <taxon>Oryza</taxon>
        <taxon>Oryza meyeriana</taxon>
    </lineage>
</organism>
<dbReference type="AlphaFoldDB" id="A0A6G1C566"/>
<dbReference type="EMBL" id="SPHZ02000010">
    <property type="protein sequence ID" value="KAF0895312.1"/>
    <property type="molecule type" value="Genomic_DNA"/>
</dbReference>
<name>A0A6G1C566_9ORYZ</name>
<comment type="caution">
    <text evidence="1">The sequence shown here is derived from an EMBL/GenBank/DDBJ whole genome shotgun (WGS) entry which is preliminary data.</text>
</comment>
<sequence>MKPEEQNSSNRYEAYEALGRGGTGVTPPAAGEAAAAVTTTGRDLGLAAAEETATVVVAGWRWARQDPAPATPGREATAAVGEGILLVCQEQGELGMKYSESKGK</sequence>
<evidence type="ECO:0000313" key="1">
    <source>
        <dbReference type="EMBL" id="KAF0895312.1"/>
    </source>
</evidence>
<protein>
    <submittedName>
        <fullName evidence="1">Uncharacterized protein</fullName>
    </submittedName>
</protein>
<reference evidence="1 2" key="1">
    <citation type="submission" date="2019-11" db="EMBL/GenBank/DDBJ databases">
        <title>Whole genome sequence of Oryza granulata.</title>
        <authorList>
            <person name="Li W."/>
        </authorList>
    </citation>
    <scope>NUCLEOTIDE SEQUENCE [LARGE SCALE GENOMIC DNA]</scope>
    <source>
        <strain evidence="2">cv. Menghai</strain>
        <tissue evidence="1">Leaf</tissue>
    </source>
</reference>
<dbReference type="Proteomes" id="UP000479710">
    <property type="component" value="Unassembled WGS sequence"/>
</dbReference>
<keyword evidence="2" id="KW-1185">Reference proteome</keyword>
<accession>A0A6G1C566</accession>
<gene>
    <name evidence="1" type="ORF">E2562_008617</name>
</gene>
<proteinExistence type="predicted"/>